<accession>A0A6A3CZJ4</accession>
<dbReference type="EMBL" id="VEPZ02000142">
    <property type="protein sequence ID" value="KAE8732611.1"/>
    <property type="molecule type" value="Genomic_DNA"/>
</dbReference>
<evidence type="ECO:0000313" key="4">
    <source>
        <dbReference type="Proteomes" id="UP000436088"/>
    </source>
</evidence>
<comment type="caution">
    <text evidence="3">The sequence shown here is derived from an EMBL/GenBank/DDBJ whole genome shotgun (WGS) entry which is preliminary data.</text>
</comment>
<dbReference type="InterPro" id="IPR026960">
    <property type="entry name" value="RVT-Znf"/>
</dbReference>
<sequence>MSGEGSCVVKPPKQVFDEGISDWKYAFVGQFIGSIPAFGSIQKVISQLWGKSIPIKVSIAGQNLVRLSYIASVVGKPLHMDAITAARERLKYTRVFIEISARSQIQDHIDVILSDGTVTRIRVSIPWMPSSCVDCGCFGHSMKLCPQGKITEQVWRAKGSAKDVVQISSASLRLLSTRNIWDKLHTSAPKVAWHHLVWYPGRIHKHNIIVWMAILNRLPIRDRLLRMGMAIESNRCLLCGNEAESRDHLFFECRFANDLWGSILELCCISRVAGRWDGELAWASLMLKGKSLIVRLLKLAWSGHVYNLWNERNNRLYGSDARSNDAVLEDIKETIRFRLEGKCFNRADPSNNALCVKWVFV</sequence>
<feature type="domain" description="Reverse transcriptase zinc-binding" evidence="1">
    <location>
        <begin position="176"/>
        <end position="260"/>
    </location>
</feature>
<feature type="domain" description="DUF4283" evidence="2">
    <location>
        <begin position="21"/>
        <end position="64"/>
    </location>
</feature>
<dbReference type="PANTHER" id="PTHR31286">
    <property type="entry name" value="GLYCINE-RICH CELL WALL STRUCTURAL PROTEIN 1.8-LIKE"/>
    <property type="match status" value="1"/>
</dbReference>
<reference evidence="3" key="1">
    <citation type="submission" date="2019-09" db="EMBL/GenBank/DDBJ databases">
        <title>Draft genome information of white flower Hibiscus syriacus.</title>
        <authorList>
            <person name="Kim Y.-M."/>
        </authorList>
    </citation>
    <scope>NUCLEOTIDE SEQUENCE [LARGE SCALE GENOMIC DNA]</scope>
    <source>
        <strain evidence="3">YM2019G1</strain>
    </source>
</reference>
<evidence type="ECO:0000259" key="2">
    <source>
        <dbReference type="Pfam" id="PF14111"/>
    </source>
</evidence>
<dbReference type="Pfam" id="PF14111">
    <property type="entry name" value="DUF4283"/>
    <property type="match status" value="1"/>
</dbReference>
<dbReference type="Proteomes" id="UP000436088">
    <property type="component" value="Unassembled WGS sequence"/>
</dbReference>
<keyword evidence="4" id="KW-1185">Reference proteome</keyword>
<dbReference type="Pfam" id="PF13966">
    <property type="entry name" value="zf-RVT"/>
    <property type="match status" value="1"/>
</dbReference>
<protein>
    <submittedName>
        <fullName evidence="3">Uncharacterized protein</fullName>
    </submittedName>
</protein>
<name>A0A6A3CZJ4_HIBSY</name>
<evidence type="ECO:0000313" key="3">
    <source>
        <dbReference type="EMBL" id="KAE8732611.1"/>
    </source>
</evidence>
<dbReference type="PANTHER" id="PTHR31286:SF165">
    <property type="entry name" value="DUF4283 DOMAIN-CONTAINING PROTEIN"/>
    <property type="match status" value="1"/>
</dbReference>
<organism evidence="3 4">
    <name type="scientific">Hibiscus syriacus</name>
    <name type="common">Rose of Sharon</name>
    <dbReference type="NCBI Taxonomy" id="106335"/>
    <lineage>
        <taxon>Eukaryota</taxon>
        <taxon>Viridiplantae</taxon>
        <taxon>Streptophyta</taxon>
        <taxon>Embryophyta</taxon>
        <taxon>Tracheophyta</taxon>
        <taxon>Spermatophyta</taxon>
        <taxon>Magnoliopsida</taxon>
        <taxon>eudicotyledons</taxon>
        <taxon>Gunneridae</taxon>
        <taxon>Pentapetalae</taxon>
        <taxon>rosids</taxon>
        <taxon>malvids</taxon>
        <taxon>Malvales</taxon>
        <taxon>Malvaceae</taxon>
        <taxon>Malvoideae</taxon>
        <taxon>Hibiscus</taxon>
    </lineage>
</organism>
<gene>
    <name evidence="3" type="ORF">F3Y22_tig00001825pilonHSYRG00187</name>
</gene>
<evidence type="ECO:0000259" key="1">
    <source>
        <dbReference type="Pfam" id="PF13966"/>
    </source>
</evidence>
<proteinExistence type="predicted"/>
<dbReference type="InterPro" id="IPR025558">
    <property type="entry name" value="DUF4283"/>
</dbReference>
<dbReference type="AlphaFoldDB" id="A0A6A3CZJ4"/>
<dbReference type="InterPro" id="IPR040256">
    <property type="entry name" value="At4g02000-like"/>
</dbReference>